<name>A0A2H5QMH7_CITUN</name>
<protein>
    <recommendedName>
        <fullName evidence="1">F-box domain-containing protein</fullName>
    </recommendedName>
</protein>
<dbReference type="EMBL" id="BDQV01000517">
    <property type="protein sequence ID" value="GAY65812.1"/>
    <property type="molecule type" value="Genomic_DNA"/>
</dbReference>
<dbReference type="Proteomes" id="UP000236630">
    <property type="component" value="Unassembled WGS sequence"/>
</dbReference>
<dbReference type="AlphaFoldDB" id="A0A2H5QMH7"/>
<dbReference type="STRING" id="55188.A0A2H5QMH7"/>
<dbReference type="InterPro" id="IPR001810">
    <property type="entry name" value="F-box_dom"/>
</dbReference>
<gene>
    <name evidence="2" type="ORF">CUMW_243940</name>
</gene>
<dbReference type="NCBIfam" id="TIGR01640">
    <property type="entry name" value="F_box_assoc_1"/>
    <property type="match status" value="1"/>
</dbReference>
<sequence>MSRKRSRSQEAMTTNDTTTVSSVPLVIITDILLQLPIKSIVRFKCVSKSWLVLIKSSEFVTAHLNRSIRNHSLIVRYYNHAFGNDSGLMLLRSDLKQHQVELPPLEGLSTFPKIVGSCNGLLCLDVSSAFGMAFVLWNPATNEFKGLPTPSLTESRLKTFWMVSLGFGFNQDTNDYVLVRIVNFQARYDAIAEVYSTSTGKWKEVAAGTGSCVIYGGQDAVAVKGVLHWIANGIGVLVNEKFVVSYDMNLELFWRTAMPELPTDCYVKALSYDQSLALAVYPGLGFRSRLSNRFELWVMNEGKGWTRTFNTAFERIAWPVGSFRDSKIIMKSVDQFFLFNPKTKRNFILPIDSGMGYSYKVFTYVDSIVAVNGENDEKEVEAQIEGMVHDGSN</sequence>
<dbReference type="SMART" id="SM00256">
    <property type="entry name" value="FBOX"/>
    <property type="match status" value="1"/>
</dbReference>
<evidence type="ECO:0000313" key="2">
    <source>
        <dbReference type="EMBL" id="GAY65812.1"/>
    </source>
</evidence>
<dbReference type="PANTHER" id="PTHR31672:SF13">
    <property type="entry name" value="F-BOX PROTEIN CPR30-LIKE"/>
    <property type="match status" value="1"/>
</dbReference>
<comment type="caution">
    <text evidence="2">The sequence shown here is derived from an EMBL/GenBank/DDBJ whole genome shotgun (WGS) entry which is preliminary data.</text>
</comment>
<feature type="domain" description="F-box" evidence="1">
    <location>
        <begin position="17"/>
        <end position="63"/>
    </location>
</feature>
<keyword evidence="3" id="KW-1185">Reference proteome</keyword>
<evidence type="ECO:0000259" key="1">
    <source>
        <dbReference type="PROSITE" id="PS50181"/>
    </source>
</evidence>
<dbReference type="InterPro" id="IPR006527">
    <property type="entry name" value="F-box-assoc_dom_typ1"/>
</dbReference>
<dbReference type="CDD" id="cd22157">
    <property type="entry name" value="F-box_AtFBW1-like"/>
    <property type="match status" value="1"/>
</dbReference>
<dbReference type="PANTHER" id="PTHR31672">
    <property type="entry name" value="BNACNNG10540D PROTEIN"/>
    <property type="match status" value="1"/>
</dbReference>
<dbReference type="InterPro" id="IPR036047">
    <property type="entry name" value="F-box-like_dom_sf"/>
</dbReference>
<organism evidence="2 3">
    <name type="scientific">Citrus unshiu</name>
    <name type="common">Satsuma mandarin</name>
    <name type="synonym">Citrus nobilis var. unshiu</name>
    <dbReference type="NCBI Taxonomy" id="55188"/>
    <lineage>
        <taxon>Eukaryota</taxon>
        <taxon>Viridiplantae</taxon>
        <taxon>Streptophyta</taxon>
        <taxon>Embryophyta</taxon>
        <taxon>Tracheophyta</taxon>
        <taxon>Spermatophyta</taxon>
        <taxon>Magnoliopsida</taxon>
        <taxon>eudicotyledons</taxon>
        <taxon>Gunneridae</taxon>
        <taxon>Pentapetalae</taxon>
        <taxon>rosids</taxon>
        <taxon>malvids</taxon>
        <taxon>Sapindales</taxon>
        <taxon>Rutaceae</taxon>
        <taxon>Aurantioideae</taxon>
        <taxon>Citrus</taxon>
    </lineage>
</organism>
<dbReference type="PROSITE" id="PS50181">
    <property type="entry name" value="FBOX"/>
    <property type="match status" value="1"/>
</dbReference>
<dbReference type="InterPro" id="IPR050796">
    <property type="entry name" value="SCF_F-box_component"/>
</dbReference>
<proteinExistence type="predicted"/>
<dbReference type="SUPFAM" id="SSF81383">
    <property type="entry name" value="F-box domain"/>
    <property type="match status" value="1"/>
</dbReference>
<dbReference type="Pfam" id="PF00646">
    <property type="entry name" value="F-box"/>
    <property type="match status" value="1"/>
</dbReference>
<accession>A0A2H5QMH7</accession>
<reference evidence="2 3" key="1">
    <citation type="journal article" date="2017" name="Front. Genet.">
        <title>Draft sequencing of the heterozygous diploid genome of Satsuma (Citrus unshiu Marc.) using a hybrid assembly approach.</title>
        <authorList>
            <person name="Shimizu T."/>
            <person name="Tanizawa Y."/>
            <person name="Mochizuki T."/>
            <person name="Nagasaki H."/>
            <person name="Yoshioka T."/>
            <person name="Toyoda A."/>
            <person name="Fujiyama A."/>
            <person name="Kaminuma E."/>
            <person name="Nakamura Y."/>
        </authorList>
    </citation>
    <scope>NUCLEOTIDE SEQUENCE [LARGE SCALE GENOMIC DNA]</scope>
    <source>
        <strain evidence="3">cv. Miyagawa wase</strain>
    </source>
</reference>
<evidence type="ECO:0000313" key="3">
    <source>
        <dbReference type="Proteomes" id="UP000236630"/>
    </source>
</evidence>
<dbReference type="InterPro" id="IPR017451">
    <property type="entry name" value="F-box-assoc_interact_dom"/>
</dbReference>
<dbReference type="Pfam" id="PF07734">
    <property type="entry name" value="FBA_1"/>
    <property type="match status" value="1"/>
</dbReference>